<feature type="transmembrane region" description="Helical" evidence="1">
    <location>
        <begin position="35"/>
        <end position="55"/>
    </location>
</feature>
<reference evidence="2" key="1">
    <citation type="journal article" date="2015" name="Nature">
        <title>Complex archaea that bridge the gap between prokaryotes and eukaryotes.</title>
        <authorList>
            <person name="Spang A."/>
            <person name="Saw J.H."/>
            <person name="Jorgensen S.L."/>
            <person name="Zaremba-Niedzwiedzka K."/>
            <person name="Martijn J."/>
            <person name="Lind A.E."/>
            <person name="van Eijk R."/>
            <person name="Schleper C."/>
            <person name="Guy L."/>
            <person name="Ettema T.J."/>
        </authorList>
    </citation>
    <scope>NUCLEOTIDE SEQUENCE</scope>
</reference>
<gene>
    <name evidence="2" type="ORF">LCGC14_1371550</name>
</gene>
<dbReference type="EMBL" id="LAZR01008667">
    <property type="protein sequence ID" value="KKM77278.1"/>
    <property type="molecule type" value="Genomic_DNA"/>
</dbReference>
<keyword evidence="1" id="KW-0812">Transmembrane</keyword>
<organism evidence="2">
    <name type="scientific">marine sediment metagenome</name>
    <dbReference type="NCBI Taxonomy" id="412755"/>
    <lineage>
        <taxon>unclassified sequences</taxon>
        <taxon>metagenomes</taxon>
        <taxon>ecological metagenomes</taxon>
    </lineage>
</organism>
<evidence type="ECO:0000313" key="2">
    <source>
        <dbReference type="EMBL" id="KKM77278.1"/>
    </source>
</evidence>
<dbReference type="AlphaFoldDB" id="A0A0F9K5K7"/>
<proteinExistence type="predicted"/>
<keyword evidence="1" id="KW-1133">Transmembrane helix</keyword>
<comment type="caution">
    <text evidence="2">The sequence shown here is derived from an EMBL/GenBank/DDBJ whole genome shotgun (WGS) entry which is preliminary data.</text>
</comment>
<sequence>MNKLIHSWDSLETIGPKGNAFKQRKDYTAPFTRTALKYASITSLAISIITIAMAVA</sequence>
<protein>
    <submittedName>
        <fullName evidence="2">Uncharacterized protein</fullName>
    </submittedName>
</protein>
<name>A0A0F9K5K7_9ZZZZ</name>
<accession>A0A0F9K5K7</accession>
<evidence type="ECO:0000256" key="1">
    <source>
        <dbReference type="SAM" id="Phobius"/>
    </source>
</evidence>
<keyword evidence="1" id="KW-0472">Membrane</keyword>